<dbReference type="Pfam" id="PF08245">
    <property type="entry name" value="Mur_ligase_M"/>
    <property type="match status" value="1"/>
</dbReference>
<dbReference type="EMBL" id="QPID01000005">
    <property type="protein sequence ID" value="RCU49883.1"/>
    <property type="molecule type" value="Genomic_DNA"/>
</dbReference>
<keyword evidence="7 8" id="KW-0131">Cell cycle</keyword>
<keyword evidence="5 7" id="KW-0547">Nucleotide-binding</keyword>
<evidence type="ECO:0000256" key="3">
    <source>
        <dbReference type="ARBA" id="ARBA00022490"/>
    </source>
</evidence>
<dbReference type="SUPFAM" id="SSF53244">
    <property type="entry name" value="MurD-like peptide ligases, peptide-binding domain"/>
    <property type="match status" value="1"/>
</dbReference>
<feature type="domain" description="Mur ligase central" evidence="10">
    <location>
        <begin position="112"/>
        <end position="286"/>
    </location>
</feature>
<dbReference type="GO" id="GO:0005737">
    <property type="term" value="C:cytoplasm"/>
    <property type="evidence" value="ECO:0007669"/>
    <property type="project" value="UniProtKB-SubCell"/>
</dbReference>
<dbReference type="InterPro" id="IPR004101">
    <property type="entry name" value="Mur_ligase_C"/>
</dbReference>
<keyword evidence="4 7" id="KW-0436">Ligase</keyword>
<keyword evidence="7 8" id="KW-0961">Cell wall biogenesis/degradation</keyword>
<evidence type="ECO:0000256" key="1">
    <source>
        <dbReference type="ARBA" id="ARBA00004496"/>
    </source>
</evidence>
<dbReference type="NCBIfam" id="TIGR01087">
    <property type="entry name" value="murD"/>
    <property type="match status" value="1"/>
</dbReference>
<comment type="pathway">
    <text evidence="2 7 8">Cell wall biogenesis; peptidoglycan biosynthesis.</text>
</comment>
<evidence type="ECO:0000313" key="12">
    <source>
        <dbReference type="Proteomes" id="UP000252558"/>
    </source>
</evidence>
<evidence type="ECO:0000256" key="7">
    <source>
        <dbReference type="HAMAP-Rule" id="MF_00639"/>
    </source>
</evidence>
<name>A0A368NJ31_9GAMM</name>
<evidence type="ECO:0000256" key="4">
    <source>
        <dbReference type="ARBA" id="ARBA00022598"/>
    </source>
</evidence>
<dbReference type="PANTHER" id="PTHR43692:SF1">
    <property type="entry name" value="UDP-N-ACETYLMURAMOYLALANINE--D-GLUTAMATE LIGASE"/>
    <property type="match status" value="1"/>
</dbReference>
<keyword evidence="6 7" id="KW-0067">ATP-binding</keyword>
<comment type="similarity">
    <text evidence="7">Belongs to the MurCDEF family.</text>
</comment>
<keyword evidence="3 7" id="KW-0963">Cytoplasm</keyword>
<gene>
    <name evidence="7" type="primary">murD</name>
    <name evidence="11" type="ORF">DU002_09645</name>
</gene>
<keyword evidence="12" id="KW-1185">Reference proteome</keyword>
<dbReference type="HAMAP" id="MF_00639">
    <property type="entry name" value="MurD"/>
    <property type="match status" value="1"/>
</dbReference>
<keyword evidence="7 8" id="KW-0573">Peptidoglycan synthesis</keyword>
<dbReference type="Pfam" id="PF02875">
    <property type="entry name" value="Mur_ligase_C"/>
    <property type="match status" value="1"/>
</dbReference>
<dbReference type="AlphaFoldDB" id="A0A368NJ31"/>
<comment type="function">
    <text evidence="7 8">Cell wall formation. Catalyzes the addition of glutamate to the nucleotide precursor UDP-N-acetylmuramoyl-L-alanine (UMA).</text>
</comment>
<dbReference type="PANTHER" id="PTHR43692">
    <property type="entry name" value="UDP-N-ACETYLMURAMOYLALANINE--D-GLUTAMATE LIGASE"/>
    <property type="match status" value="1"/>
</dbReference>
<evidence type="ECO:0000256" key="8">
    <source>
        <dbReference type="RuleBase" id="RU003664"/>
    </source>
</evidence>
<dbReference type="GO" id="GO:0005524">
    <property type="term" value="F:ATP binding"/>
    <property type="evidence" value="ECO:0007669"/>
    <property type="project" value="UniProtKB-UniRule"/>
</dbReference>
<dbReference type="Gene3D" id="3.40.1190.10">
    <property type="entry name" value="Mur-like, catalytic domain"/>
    <property type="match status" value="1"/>
</dbReference>
<dbReference type="Gene3D" id="3.40.50.720">
    <property type="entry name" value="NAD(P)-binding Rossmann-like Domain"/>
    <property type="match status" value="1"/>
</dbReference>
<dbReference type="GO" id="GO:0009252">
    <property type="term" value="P:peptidoglycan biosynthetic process"/>
    <property type="evidence" value="ECO:0007669"/>
    <property type="project" value="UniProtKB-UniRule"/>
</dbReference>
<dbReference type="Gene3D" id="3.90.190.20">
    <property type="entry name" value="Mur ligase, C-terminal domain"/>
    <property type="match status" value="1"/>
</dbReference>
<protein>
    <recommendedName>
        <fullName evidence="7 8">UDP-N-acetylmuramoylalanine--D-glutamate ligase</fullName>
        <ecNumber evidence="7 8">6.3.2.9</ecNumber>
    </recommendedName>
    <alternativeName>
        <fullName evidence="7">D-glutamic acid-adding enzyme</fullName>
    </alternativeName>
    <alternativeName>
        <fullName evidence="7">UDP-N-acetylmuramoyl-L-alanyl-D-glutamate synthetase</fullName>
    </alternativeName>
</protein>
<feature type="binding site" evidence="7">
    <location>
        <begin position="114"/>
        <end position="120"/>
    </location>
    <ligand>
        <name>ATP</name>
        <dbReference type="ChEBI" id="CHEBI:30616"/>
    </ligand>
</feature>
<dbReference type="UniPathway" id="UPA00219"/>
<dbReference type="GO" id="GO:0051301">
    <property type="term" value="P:cell division"/>
    <property type="evidence" value="ECO:0007669"/>
    <property type="project" value="UniProtKB-KW"/>
</dbReference>
<organism evidence="11 12">
    <name type="scientific">Corallincola holothuriorum</name>
    <dbReference type="NCBI Taxonomy" id="2282215"/>
    <lineage>
        <taxon>Bacteria</taxon>
        <taxon>Pseudomonadati</taxon>
        <taxon>Pseudomonadota</taxon>
        <taxon>Gammaproteobacteria</taxon>
        <taxon>Alteromonadales</taxon>
        <taxon>Psychromonadaceae</taxon>
        <taxon>Corallincola</taxon>
    </lineage>
</organism>
<dbReference type="Pfam" id="PF21799">
    <property type="entry name" value="MurD-like_N"/>
    <property type="match status" value="1"/>
</dbReference>
<evidence type="ECO:0000259" key="9">
    <source>
        <dbReference type="Pfam" id="PF02875"/>
    </source>
</evidence>
<dbReference type="EC" id="6.3.2.9" evidence="7 8"/>
<keyword evidence="7 8" id="KW-0133">Cell shape</keyword>
<evidence type="ECO:0000256" key="5">
    <source>
        <dbReference type="ARBA" id="ARBA00022741"/>
    </source>
</evidence>
<dbReference type="OrthoDB" id="9809796at2"/>
<dbReference type="InterPro" id="IPR013221">
    <property type="entry name" value="Mur_ligase_cen"/>
</dbReference>
<dbReference type="GO" id="GO:0008360">
    <property type="term" value="P:regulation of cell shape"/>
    <property type="evidence" value="ECO:0007669"/>
    <property type="project" value="UniProtKB-KW"/>
</dbReference>
<proteinExistence type="inferred from homology"/>
<evidence type="ECO:0000259" key="10">
    <source>
        <dbReference type="Pfam" id="PF08245"/>
    </source>
</evidence>
<dbReference type="GO" id="GO:0071555">
    <property type="term" value="P:cell wall organization"/>
    <property type="evidence" value="ECO:0007669"/>
    <property type="project" value="UniProtKB-KW"/>
</dbReference>
<dbReference type="InterPro" id="IPR005762">
    <property type="entry name" value="MurD"/>
</dbReference>
<dbReference type="GO" id="GO:0008764">
    <property type="term" value="F:UDP-N-acetylmuramoylalanine-D-glutamate ligase activity"/>
    <property type="evidence" value="ECO:0007669"/>
    <property type="project" value="UniProtKB-UniRule"/>
</dbReference>
<feature type="domain" description="Mur ligase C-terminal" evidence="9">
    <location>
        <begin position="308"/>
        <end position="420"/>
    </location>
</feature>
<comment type="subcellular location">
    <subcellularLocation>
        <location evidence="1 7 8">Cytoplasm</location>
    </subcellularLocation>
</comment>
<sequence length="445" mass="47081">MIDYGGQQIVIVGLGQSGVSCARFLRARGACPLLMDTREMPAAYVNAPDLQGLPTCFGGLNEDMLLSAELIVVSPGLSLKLPALSKAMSAGIDVVGDIELFAREVTAPVVAITGSNGKSTVTTLLGEMAHAARLKVAIAGNIGIPALDQISPEIELYVLELSSFQLETTSSLNCIAATVLNVSEDHMDRYDDLASYSLAKQRVYAHAENIVFNRADSQTWCSRFLTHGCRFSYGLDAPRDSESIGIAEHQGARWLMRGDKPLIAVSELKLLGAHNLANVAAAMALATLAGIPLSAMKEAVRSFKGLAHRCEFVCERNGVIYVNDSKATNVGATEAAISGLVDSIDGQLILLAGGDGKGADFAPLQAALAQVDCLITFGRDGEKIAALKPDSHEVAVLEQAVAKACHIAQPGDVVLLSPACASFDQFQSFEHRGQRFAQLVQEATV</sequence>
<evidence type="ECO:0000256" key="2">
    <source>
        <dbReference type="ARBA" id="ARBA00004752"/>
    </source>
</evidence>
<dbReference type="InterPro" id="IPR036615">
    <property type="entry name" value="Mur_ligase_C_dom_sf"/>
</dbReference>
<accession>A0A368NJ31</accession>
<reference evidence="11 12" key="1">
    <citation type="submission" date="2018-07" db="EMBL/GenBank/DDBJ databases">
        <title>Corallincola holothuriorum sp. nov., a new facultative anaerobe isolated from sea cucumber Apostichopus japonicus.</title>
        <authorList>
            <person name="Xia H."/>
        </authorList>
    </citation>
    <scope>NUCLEOTIDE SEQUENCE [LARGE SCALE GENOMIC DNA]</scope>
    <source>
        <strain evidence="11 12">C4</strain>
    </source>
</reference>
<dbReference type="InterPro" id="IPR036565">
    <property type="entry name" value="Mur-like_cat_sf"/>
</dbReference>
<comment type="catalytic activity">
    <reaction evidence="7 8">
        <text>UDP-N-acetyl-alpha-D-muramoyl-L-alanine + D-glutamate + ATP = UDP-N-acetyl-alpha-D-muramoyl-L-alanyl-D-glutamate + ADP + phosphate + H(+)</text>
        <dbReference type="Rhea" id="RHEA:16429"/>
        <dbReference type="ChEBI" id="CHEBI:15378"/>
        <dbReference type="ChEBI" id="CHEBI:29986"/>
        <dbReference type="ChEBI" id="CHEBI:30616"/>
        <dbReference type="ChEBI" id="CHEBI:43474"/>
        <dbReference type="ChEBI" id="CHEBI:83898"/>
        <dbReference type="ChEBI" id="CHEBI:83900"/>
        <dbReference type="ChEBI" id="CHEBI:456216"/>
        <dbReference type="EC" id="6.3.2.9"/>
    </reaction>
</comment>
<evidence type="ECO:0000256" key="6">
    <source>
        <dbReference type="ARBA" id="ARBA00022840"/>
    </source>
</evidence>
<keyword evidence="7 8" id="KW-0132">Cell division</keyword>
<dbReference type="SUPFAM" id="SSF53623">
    <property type="entry name" value="MurD-like peptide ligases, catalytic domain"/>
    <property type="match status" value="1"/>
</dbReference>
<dbReference type="Proteomes" id="UP000252558">
    <property type="component" value="Unassembled WGS sequence"/>
</dbReference>
<comment type="caution">
    <text evidence="11">The sequence shown here is derived from an EMBL/GenBank/DDBJ whole genome shotgun (WGS) entry which is preliminary data.</text>
</comment>
<evidence type="ECO:0000313" key="11">
    <source>
        <dbReference type="EMBL" id="RCU49883.1"/>
    </source>
</evidence>
<dbReference type="SUPFAM" id="SSF51984">
    <property type="entry name" value="MurCD N-terminal domain"/>
    <property type="match status" value="1"/>
</dbReference>
<dbReference type="RefSeq" id="WP_114338169.1">
    <property type="nucleotide sequence ID" value="NZ_QPID01000005.1"/>
</dbReference>